<dbReference type="AlphaFoldDB" id="A0A6M0H1B9"/>
<proteinExistence type="predicted"/>
<evidence type="ECO:0000313" key="3">
    <source>
        <dbReference type="Proteomes" id="UP000481872"/>
    </source>
</evidence>
<gene>
    <name evidence="2" type="ORF">G3M99_02185</name>
</gene>
<name>A0A6M0H1B9_9CLOT</name>
<organism evidence="2 3">
    <name type="scientific">Clostridium senegalense</name>
    <dbReference type="NCBI Taxonomy" id="1465809"/>
    <lineage>
        <taxon>Bacteria</taxon>
        <taxon>Bacillati</taxon>
        <taxon>Bacillota</taxon>
        <taxon>Clostridia</taxon>
        <taxon>Eubacteriales</taxon>
        <taxon>Clostridiaceae</taxon>
        <taxon>Clostridium</taxon>
    </lineage>
</organism>
<feature type="transmembrane region" description="Helical" evidence="1">
    <location>
        <begin position="66"/>
        <end position="89"/>
    </location>
</feature>
<keyword evidence="1" id="KW-0472">Membrane</keyword>
<keyword evidence="1" id="KW-1133">Transmembrane helix</keyword>
<keyword evidence="3" id="KW-1185">Reference proteome</keyword>
<protein>
    <recommendedName>
        <fullName evidence="4">DUF5316 domain-containing protein</fullName>
    </recommendedName>
</protein>
<accession>A0A6M0H1B9</accession>
<dbReference type="Proteomes" id="UP000481872">
    <property type="component" value="Unassembled WGS sequence"/>
</dbReference>
<evidence type="ECO:0008006" key="4">
    <source>
        <dbReference type="Google" id="ProtNLM"/>
    </source>
</evidence>
<feature type="transmembrane region" description="Helical" evidence="1">
    <location>
        <begin position="6"/>
        <end position="36"/>
    </location>
</feature>
<reference evidence="2 3" key="1">
    <citation type="submission" date="2020-02" db="EMBL/GenBank/DDBJ databases">
        <title>Genome assembly of a novel Clostridium senegalense strain.</title>
        <authorList>
            <person name="Gupta T.B."/>
            <person name="Jauregui R."/>
            <person name="Maclean P."/>
            <person name="Nawarathana A."/>
            <person name="Brightwell G."/>
        </authorList>
    </citation>
    <scope>NUCLEOTIDE SEQUENCE [LARGE SCALE GENOMIC DNA]</scope>
    <source>
        <strain evidence="2 3">AGRFS4</strain>
    </source>
</reference>
<keyword evidence="1" id="KW-0812">Transmembrane</keyword>
<sequence length="93" mass="10316">MIFLSMVSLITAIILLVFIESPSIILAFSLIFISFISSLSNLKKLSNNTEGALKNKEFKIISNKSISICSAILIMNVFIVSSLILIFFLQKIT</sequence>
<evidence type="ECO:0000256" key="1">
    <source>
        <dbReference type="SAM" id="Phobius"/>
    </source>
</evidence>
<dbReference type="RefSeq" id="WP_199868985.1">
    <property type="nucleotide sequence ID" value="NZ_JAAGPU010000002.1"/>
</dbReference>
<evidence type="ECO:0000313" key="2">
    <source>
        <dbReference type="EMBL" id="NEU03681.1"/>
    </source>
</evidence>
<dbReference type="EMBL" id="JAAGPU010000002">
    <property type="protein sequence ID" value="NEU03681.1"/>
    <property type="molecule type" value="Genomic_DNA"/>
</dbReference>
<comment type="caution">
    <text evidence="2">The sequence shown here is derived from an EMBL/GenBank/DDBJ whole genome shotgun (WGS) entry which is preliminary data.</text>
</comment>